<keyword evidence="2" id="KW-1185">Reference proteome</keyword>
<sequence>MIEQLWFWLKARRQRWTDRTLTRNSFAMSALPRPSANIATASIRTCSRNACLSAVRPHPADNSYTRHTATITDRQPLRHPAFTVSRGALAESRGVRLLHRDSCDACDAQSSQREASPAT</sequence>
<evidence type="ECO:0000313" key="2">
    <source>
        <dbReference type="Proteomes" id="UP000600080"/>
    </source>
</evidence>
<dbReference type="EMBL" id="BMND01000008">
    <property type="protein sequence ID" value="GGN43220.1"/>
    <property type="molecule type" value="Genomic_DNA"/>
</dbReference>
<evidence type="ECO:0000313" key="1">
    <source>
        <dbReference type="EMBL" id="GGN43220.1"/>
    </source>
</evidence>
<protein>
    <recommendedName>
        <fullName evidence="3">Transposase</fullName>
    </recommendedName>
</protein>
<accession>A0ABQ2JCH4</accession>
<reference evidence="2" key="1">
    <citation type="journal article" date="2019" name="Int. J. Syst. Evol. Microbiol.">
        <title>The Global Catalogue of Microorganisms (GCM) 10K type strain sequencing project: providing services to taxonomists for standard genome sequencing and annotation.</title>
        <authorList>
            <consortium name="The Broad Institute Genomics Platform"/>
            <consortium name="The Broad Institute Genome Sequencing Center for Infectious Disease"/>
            <person name="Wu L."/>
            <person name="Ma J."/>
        </authorList>
    </citation>
    <scope>NUCLEOTIDE SEQUENCE [LARGE SCALE GENOMIC DNA]</scope>
    <source>
        <strain evidence="2">CGMCC 4.7323</strain>
    </source>
</reference>
<name>A0ABQ2JCH4_9ACTN</name>
<proteinExistence type="predicted"/>
<evidence type="ECO:0008006" key="3">
    <source>
        <dbReference type="Google" id="ProtNLM"/>
    </source>
</evidence>
<comment type="caution">
    <text evidence="1">The sequence shown here is derived from an EMBL/GenBank/DDBJ whole genome shotgun (WGS) entry which is preliminary data.</text>
</comment>
<organism evidence="1 2">
    <name type="scientific">Streptomyces kronopolitis</name>
    <dbReference type="NCBI Taxonomy" id="1612435"/>
    <lineage>
        <taxon>Bacteria</taxon>
        <taxon>Bacillati</taxon>
        <taxon>Actinomycetota</taxon>
        <taxon>Actinomycetes</taxon>
        <taxon>Kitasatosporales</taxon>
        <taxon>Streptomycetaceae</taxon>
        <taxon>Streptomyces</taxon>
    </lineage>
</organism>
<dbReference type="Proteomes" id="UP000600080">
    <property type="component" value="Unassembled WGS sequence"/>
</dbReference>
<gene>
    <name evidence="1" type="ORF">GCM10012285_24390</name>
</gene>